<evidence type="ECO:0000256" key="1">
    <source>
        <dbReference type="SAM" id="Phobius"/>
    </source>
</evidence>
<keyword evidence="4" id="KW-1185">Reference proteome</keyword>
<dbReference type="EMBL" id="CP021431">
    <property type="protein sequence ID" value="ARU03090.1"/>
    <property type="molecule type" value="Genomic_DNA"/>
</dbReference>
<keyword evidence="1" id="KW-1133">Transmembrane helix</keyword>
<accession>A0A1Y0EI17</accession>
<gene>
    <name evidence="3" type="ORF">LOKVESSMR4R_03825</name>
</gene>
<evidence type="ECO:0000259" key="2">
    <source>
        <dbReference type="Pfam" id="PF04235"/>
    </source>
</evidence>
<reference evidence="3 4" key="1">
    <citation type="submission" date="2017-05" db="EMBL/GenBank/DDBJ databases">
        <title>Genome Sequence of Loktanella vestfoldensis Strain SMR4r Isolated from a Culture of the Diatom Skeletonema marinoi.</title>
        <authorList>
            <person name="Topel M."/>
            <person name="Pinder M.I.M."/>
            <person name="Johansson O.N."/>
            <person name="Kourtchenko O."/>
            <person name="Godhe A."/>
            <person name="Clarke A.K."/>
        </authorList>
    </citation>
    <scope>NUCLEOTIDE SEQUENCE [LARGE SCALE GENOMIC DNA]</scope>
    <source>
        <strain evidence="3 4">SMR4r</strain>
    </source>
</reference>
<feature type="transmembrane region" description="Helical" evidence="1">
    <location>
        <begin position="57"/>
        <end position="79"/>
    </location>
</feature>
<feature type="transmembrane region" description="Helical" evidence="1">
    <location>
        <begin position="260"/>
        <end position="283"/>
    </location>
</feature>
<dbReference type="OrthoDB" id="9807744at2"/>
<dbReference type="AlphaFoldDB" id="A0A1Y0EI17"/>
<dbReference type="InterPro" id="IPR007349">
    <property type="entry name" value="DUF418"/>
</dbReference>
<name>A0A1Y0EI17_9RHOB</name>
<proteinExistence type="predicted"/>
<dbReference type="Pfam" id="PF04235">
    <property type="entry name" value="DUF418"/>
    <property type="match status" value="1"/>
</dbReference>
<organism evidence="3 4">
    <name type="scientific">Yoonia vestfoldensis</name>
    <dbReference type="NCBI Taxonomy" id="245188"/>
    <lineage>
        <taxon>Bacteria</taxon>
        <taxon>Pseudomonadati</taxon>
        <taxon>Pseudomonadota</taxon>
        <taxon>Alphaproteobacteria</taxon>
        <taxon>Rhodobacterales</taxon>
        <taxon>Paracoccaceae</taxon>
        <taxon>Yoonia</taxon>
    </lineage>
</organism>
<dbReference type="Proteomes" id="UP000195273">
    <property type="component" value="Chromosome"/>
</dbReference>
<feature type="transmembrane region" description="Helical" evidence="1">
    <location>
        <begin position="189"/>
        <end position="211"/>
    </location>
</feature>
<evidence type="ECO:0000313" key="4">
    <source>
        <dbReference type="Proteomes" id="UP000195273"/>
    </source>
</evidence>
<feature type="transmembrane region" description="Helical" evidence="1">
    <location>
        <begin position="135"/>
        <end position="153"/>
    </location>
</feature>
<feature type="transmembrane region" description="Helical" evidence="1">
    <location>
        <begin position="12"/>
        <end position="36"/>
    </location>
</feature>
<feature type="transmembrane region" description="Helical" evidence="1">
    <location>
        <begin position="91"/>
        <end position="123"/>
    </location>
</feature>
<feature type="transmembrane region" description="Helical" evidence="1">
    <location>
        <begin position="232"/>
        <end position="254"/>
    </location>
</feature>
<sequence>MTRSYAVDILRGAALLGIGIVNLPYLAQPLAAQMVLPETILDLVAKGLVSLLCEGKFFVLFSFLFGWGFGVQLASAARAGLPAGPKYRARLIALALFGVAHALLVFPGDILLAYAILGAGLWSLREASPHRLWRIALWMVPLAAMAFGLLGVLDGLSSAMPQGAVDLGGNGYRGSFAAGVAQRLSDWPITLLVVALFNGPLAFGAFCLGLAAQKLGFFDTGKRMQAKLATRLPLLLAIALPANGIYAAAILGYLPAGWPTYLGFAALALGAPALGAVYVLAVLRLAPHLGLLAPVGSMPLTGYIGQGVLAGAVFHGWGLGLFGTLGNAALFGVACLIWLAVTGAAILWQRRWARGPLDAALRATAAGLARSTRRHAG</sequence>
<dbReference type="InterPro" id="IPR052529">
    <property type="entry name" value="Bact_Transport_Assoc"/>
</dbReference>
<protein>
    <recommendedName>
        <fullName evidence="2">DUF418 domain-containing protein</fullName>
    </recommendedName>
</protein>
<keyword evidence="1" id="KW-0812">Transmembrane</keyword>
<feature type="transmembrane region" description="Helical" evidence="1">
    <location>
        <begin position="328"/>
        <end position="348"/>
    </location>
</feature>
<dbReference type="RefSeq" id="WP_087212123.1">
    <property type="nucleotide sequence ID" value="NZ_CP021431.1"/>
</dbReference>
<dbReference type="KEGG" id="lvs:LOKVESSMR4R_03825"/>
<evidence type="ECO:0000313" key="3">
    <source>
        <dbReference type="EMBL" id="ARU03090.1"/>
    </source>
</evidence>
<dbReference type="PANTHER" id="PTHR30590">
    <property type="entry name" value="INNER MEMBRANE PROTEIN"/>
    <property type="match status" value="1"/>
</dbReference>
<feature type="domain" description="DUF418" evidence="2">
    <location>
        <begin position="214"/>
        <end position="365"/>
    </location>
</feature>
<dbReference type="PANTHER" id="PTHR30590:SF2">
    <property type="entry name" value="INNER MEMBRANE PROTEIN"/>
    <property type="match status" value="1"/>
</dbReference>
<keyword evidence="1" id="KW-0472">Membrane</keyword>